<organism evidence="2 3">
    <name type="scientific">Clostridium zeae</name>
    <dbReference type="NCBI Taxonomy" id="2759022"/>
    <lineage>
        <taxon>Bacteria</taxon>
        <taxon>Bacillati</taxon>
        <taxon>Bacillota</taxon>
        <taxon>Clostridia</taxon>
        <taxon>Eubacteriales</taxon>
        <taxon>Clostridiaceae</taxon>
        <taxon>Clostridium</taxon>
    </lineage>
</organism>
<feature type="domain" description="Glycosyltransferase 2-like" evidence="1">
    <location>
        <begin position="4"/>
        <end position="148"/>
    </location>
</feature>
<sequence length="298" mass="36058">MKISVHMITYNHERYIRKAIESVIAQKGDFELELVIGDDVSLDNTRSIIMEFYNRYSDTIKLNFHEKNVGPNNNFKSTLEMCTGNYVAILEGDDYWIDEYKLQKQLDFLERNREYTMCFTKTKFFYEEDGRYDEQVIKEKKDYYDVKDLLKGNFIFHLTCLFRNTDIKRYPEWLWRHKILDYPMHLLRAADGRIGLLDEITAVYRIHNGSLSRTSDKVWWYKDLISILDDFNSYTDHKFNERINKRKAYYYSFLSLYEVDRRIATNLFARGLFRNIFNSVAFKNKVKFIVNLIKRKYK</sequence>
<dbReference type="Pfam" id="PF00535">
    <property type="entry name" value="Glycos_transf_2"/>
    <property type="match status" value="1"/>
</dbReference>
<reference evidence="2 3" key="1">
    <citation type="journal article" date="2021" name="Int. J. Syst. Evol. Microbiol.">
        <title>Clostridium zeae sp. nov., isolated from corn silage.</title>
        <authorList>
            <person name="Kobayashi H."/>
            <person name="Tanizawa Y."/>
            <person name="Yagura M."/>
            <person name="Sakamoto M."/>
            <person name="Ohkuma M."/>
            <person name="Tohno M."/>
        </authorList>
    </citation>
    <scope>NUCLEOTIDE SEQUENCE [LARGE SCALE GENOMIC DNA]</scope>
    <source>
        <strain evidence="2 3">CSC2</strain>
    </source>
</reference>
<dbReference type="InterPro" id="IPR001173">
    <property type="entry name" value="Glyco_trans_2-like"/>
</dbReference>
<proteinExistence type="predicted"/>
<protein>
    <submittedName>
        <fullName evidence="2">Glycosyl transferase</fullName>
    </submittedName>
</protein>
<evidence type="ECO:0000259" key="1">
    <source>
        <dbReference type="Pfam" id="PF00535"/>
    </source>
</evidence>
<dbReference type="GO" id="GO:0016740">
    <property type="term" value="F:transferase activity"/>
    <property type="evidence" value="ECO:0007669"/>
    <property type="project" value="UniProtKB-KW"/>
</dbReference>
<dbReference type="Proteomes" id="UP000663802">
    <property type="component" value="Unassembled WGS sequence"/>
</dbReference>
<keyword evidence="2" id="KW-0808">Transferase</keyword>
<dbReference type="PANTHER" id="PTHR22916:SF3">
    <property type="entry name" value="UDP-GLCNAC:BETAGAL BETA-1,3-N-ACETYLGLUCOSAMINYLTRANSFERASE-LIKE PROTEIN 1"/>
    <property type="match status" value="1"/>
</dbReference>
<keyword evidence="3" id="KW-1185">Reference proteome</keyword>
<dbReference type="EMBL" id="BMBA01000008">
    <property type="protein sequence ID" value="GFZ33965.1"/>
    <property type="molecule type" value="Genomic_DNA"/>
</dbReference>
<dbReference type="SUPFAM" id="SSF53448">
    <property type="entry name" value="Nucleotide-diphospho-sugar transferases"/>
    <property type="match status" value="1"/>
</dbReference>
<gene>
    <name evidence="2" type="ORF">CSC2_44910</name>
</gene>
<dbReference type="PANTHER" id="PTHR22916">
    <property type="entry name" value="GLYCOSYLTRANSFERASE"/>
    <property type="match status" value="1"/>
</dbReference>
<dbReference type="Gene3D" id="3.90.550.10">
    <property type="entry name" value="Spore Coat Polysaccharide Biosynthesis Protein SpsA, Chain A"/>
    <property type="match status" value="1"/>
</dbReference>
<evidence type="ECO:0000313" key="3">
    <source>
        <dbReference type="Proteomes" id="UP000663802"/>
    </source>
</evidence>
<dbReference type="InterPro" id="IPR029044">
    <property type="entry name" value="Nucleotide-diphossugar_trans"/>
</dbReference>
<comment type="caution">
    <text evidence="2">The sequence shown here is derived from an EMBL/GenBank/DDBJ whole genome shotgun (WGS) entry which is preliminary data.</text>
</comment>
<dbReference type="RefSeq" id="WP_206872476.1">
    <property type="nucleotide sequence ID" value="NZ_BMBA01000008.1"/>
</dbReference>
<accession>A0ABQ1EGT1</accession>
<name>A0ABQ1EGT1_9CLOT</name>
<evidence type="ECO:0000313" key="2">
    <source>
        <dbReference type="EMBL" id="GFZ33965.1"/>
    </source>
</evidence>